<dbReference type="PANTHER" id="PTHR13390">
    <property type="entry name" value="LIPASE"/>
    <property type="match status" value="1"/>
</dbReference>
<evidence type="ECO:0000256" key="2">
    <source>
        <dbReference type="ARBA" id="ARBA00008300"/>
    </source>
</evidence>
<dbReference type="GO" id="GO:0019915">
    <property type="term" value="P:lipid storage"/>
    <property type="evidence" value="ECO:0007669"/>
    <property type="project" value="InterPro"/>
</dbReference>
<evidence type="ECO:0000313" key="6">
    <source>
        <dbReference type="Proteomes" id="UP000054771"/>
    </source>
</evidence>
<evidence type="ECO:0000313" key="5">
    <source>
        <dbReference type="EMBL" id="CEL00528.1"/>
    </source>
</evidence>
<dbReference type="InterPro" id="IPR029058">
    <property type="entry name" value="AB_hydrolase_fold"/>
</dbReference>
<evidence type="ECO:0000256" key="1">
    <source>
        <dbReference type="ARBA" id="ARBA00004502"/>
    </source>
</evidence>
<dbReference type="OMA" id="LIGYYHT"/>
<evidence type="ECO:0000256" key="3">
    <source>
        <dbReference type="ARBA" id="ARBA00022677"/>
    </source>
</evidence>
<keyword evidence="3" id="KW-0551">Lipid droplet</keyword>
<evidence type="ECO:0008006" key="7">
    <source>
        <dbReference type="Google" id="ProtNLM"/>
    </source>
</evidence>
<organism evidence="5 6">
    <name type="scientific">Aspergillus calidoustus</name>
    <dbReference type="NCBI Taxonomy" id="454130"/>
    <lineage>
        <taxon>Eukaryota</taxon>
        <taxon>Fungi</taxon>
        <taxon>Dikarya</taxon>
        <taxon>Ascomycota</taxon>
        <taxon>Pezizomycotina</taxon>
        <taxon>Eurotiomycetes</taxon>
        <taxon>Eurotiomycetidae</taxon>
        <taxon>Eurotiales</taxon>
        <taxon>Aspergillaceae</taxon>
        <taxon>Aspergillus</taxon>
        <taxon>Aspergillus subgen. Nidulantes</taxon>
    </lineage>
</organism>
<keyword evidence="4" id="KW-0378">Hydrolase</keyword>
<comment type="subcellular location">
    <subcellularLocation>
        <location evidence="1">Lipid droplet</location>
    </subcellularLocation>
</comment>
<sequence length="437" mass="47924">MLCVYGSAGDLPASWLFGLRSTTASTPSHLSISQAHRGLSSFVQSILPSHSPSLFYMKIRMPLPEPHITPDSFFHETTIPTRTPASSQATHYPTTIYFITGNPGLISYYHAFLSSLGQKLSALPGDGSPNSESEKGGKNSVHILGHSLAGFELESSTKSKKDGIGNMDGDGDHYFSLEEQICFVQRRLSGHMADLWKTSTSSMTKSRPKVILIGHSVGTYMAMEILRRHRETHSEKSEQQNFDIVGGILLFPTVKDIAASPSGKKLTFLLRLIPQLALVVSIFARILVTLLPASILSGAVNLVMKGPPREAAHATCEFLRSKRGVRQALHMAADEMRTITSDKWSDDVWGVSSPSAAKTESELAPPAQLFFYFGRNDHWVAERTREEIITSRGSVNEKEGEGPRMVVCEEAVPHAFCLRHSELMAGKTADMIQEILG</sequence>
<protein>
    <recommendedName>
        <fullName evidence="7">Lipid droplet-associated hydrolase</fullName>
    </recommendedName>
</protein>
<dbReference type="GO" id="GO:0005811">
    <property type="term" value="C:lipid droplet"/>
    <property type="evidence" value="ECO:0007669"/>
    <property type="project" value="UniProtKB-SubCell"/>
</dbReference>
<comment type="similarity">
    <text evidence="2">Belongs to the AB hydrolase superfamily. LDAH family.</text>
</comment>
<dbReference type="PANTHER" id="PTHR13390:SF0">
    <property type="entry name" value="LIPID DROPLET-ASSOCIATED HYDROLASE"/>
    <property type="match status" value="1"/>
</dbReference>
<accession>A0A0U5FM96</accession>
<dbReference type="SUPFAM" id="SSF53474">
    <property type="entry name" value="alpha/beta-Hydrolases"/>
    <property type="match status" value="1"/>
</dbReference>
<name>A0A0U5FM96_ASPCI</name>
<dbReference type="EMBL" id="CDMC01000001">
    <property type="protein sequence ID" value="CEL00528.1"/>
    <property type="molecule type" value="Genomic_DNA"/>
</dbReference>
<dbReference type="Pfam" id="PF10230">
    <property type="entry name" value="LIDHydrolase"/>
    <property type="match status" value="1"/>
</dbReference>
<proteinExistence type="inferred from homology"/>
<dbReference type="GO" id="GO:0016298">
    <property type="term" value="F:lipase activity"/>
    <property type="evidence" value="ECO:0007669"/>
    <property type="project" value="InterPro"/>
</dbReference>
<evidence type="ECO:0000256" key="4">
    <source>
        <dbReference type="ARBA" id="ARBA00022801"/>
    </source>
</evidence>
<dbReference type="STRING" id="454130.A0A0U5FM96"/>
<reference evidence="6" key="1">
    <citation type="journal article" date="2016" name="Genome Announc.">
        <title>Draft genome sequences of fungus Aspergillus calidoustus.</title>
        <authorList>
            <person name="Horn F."/>
            <person name="Linde J."/>
            <person name="Mattern D.J."/>
            <person name="Walther G."/>
            <person name="Guthke R."/>
            <person name="Scherlach K."/>
            <person name="Martin K."/>
            <person name="Brakhage A.A."/>
            <person name="Petzke L."/>
            <person name="Valiante V."/>
        </authorList>
    </citation>
    <scope>NUCLEOTIDE SEQUENCE [LARGE SCALE GENOMIC DNA]</scope>
    <source>
        <strain evidence="6">SF006504</strain>
    </source>
</reference>
<dbReference type="Proteomes" id="UP000054771">
    <property type="component" value="Unassembled WGS sequence"/>
</dbReference>
<keyword evidence="6" id="KW-1185">Reference proteome</keyword>
<dbReference type="AlphaFoldDB" id="A0A0U5FM96"/>
<dbReference type="OrthoDB" id="448051at2759"/>
<gene>
    <name evidence="5" type="ORF">ASPCAL00128</name>
</gene>
<dbReference type="InterPro" id="IPR019363">
    <property type="entry name" value="LDAH"/>
</dbReference>